<dbReference type="PANTHER" id="PTHR47221:SF6">
    <property type="entry name" value="FIBRINOGEN ALPHA CHAIN"/>
    <property type="match status" value="1"/>
</dbReference>
<dbReference type="PROSITE" id="PS00514">
    <property type="entry name" value="FIBRINOGEN_C_1"/>
    <property type="match status" value="1"/>
</dbReference>
<dbReference type="CDD" id="cd00087">
    <property type="entry name" value="FReD"/>
    <property type="match status" value="1"/>
</dbReference>
<dbReference type="PANTHER" id="PTHR47221">
    <property type="entry name" value="FIBRINOGEN ALPHA CHAIN"/>
    <property type="match status" value="1"/>
</dbReference>
<name>A0A4Z2JDY0_9TELE</name>
<proteinExistence type="predicted"/>
<evidence type="ECO:0000256" key="4">
    <source>
        <dbReference type="ARBA" id="ARBA00023054"/>
    </source>
</evidence>
<gene>
    <name evidence="8" type="primary">Angpt2_1</name>
    <name evidence="8" type="ORF">EYF80_001625</name>
</gene>
<feature type="domain" description="Fibrinogen C-terminal" evidence="7">
    <location>
        <begin position="11"/>
        <end position="231"/>
    </location>
</feature>
<keyword evidence="2" id="KW-0964">Secreted</keyword>
<dbReference type="FunFam" id="3.90.215.10:FF:000001">
    <property type="entry name" value="Tenascin isoform 1"/>
    <property type="match status" value="1"/>
</dbReference>
<dbReference type="Pfam" id="PF00147">
    <property type="entry name" value="Fibrinogen_C"/>
    <property type="match status" value="1"/>
</dbReference>
<keyword evidence="6" id="KW-0325">Glycoprotein</keyword>
<sequence>MGLGSVHKTHKEEARSFRDCAEILRSGVTESGLYGIRLPNSTQTVKVFCDMKTRGGGWTVLQNRRNGSVNFHRGWRDYKMGFGEPTGGHWLGNDIIHKLTSSQEYSLHVQLKDREGNEAFSHYDHFYIDGEDNNYSLHAEGFSGTAGRTSSLTHSGTQFSTKDRDNDRCTCKCAQLASGGWWFEACGPSNLNGIYYPSSSSVVRYNGIKWYYWKGPNLMATMTTMMVRPANF</sequence>
<dbReference type="Gene3D" id="3.90.215.10">
    <property type="entry name" value="Gamma Fibrinogen, chain A, domain 1"/>
    <property type="match status" value="1"/>
</dbReference>
<dbReference type="SMART" id="SM00186">
    <property type="entry name" value="FBG"/>
    <property type="match status" value="1"/>
</dbReference>
<dbReference type="EMBL" id="SRLO01000007">
    <property type="protein sequence ID" value="TNN88044.1"/>
    <property type="molecule type" value="Genomic_DNA"/>
</dbReference>
<dbReference type="SUPFAM" id="SSF56496">
    <property type="entry name" value="Fibrinogen C-terminal domain-like"/>
    <property type="match status" value="1"/>
</dbReference>
<dbReference type="OrthoDB" id="7735366at2759"/>
<protein>
    <submittedName>
        <fullName evidence="8">Angiopoietin-2</fullName>
    </submittedName>
</protein>
<comment type="subcellular location">
    <subcellularLocation>
        <location evidence="1">Secreted</location>
    </subcellularLocation>
</comment>
<evidence type="ECO:0000256" key="1">
    <source>
        <dbReference type="ARBA" id="ARBA00004613"/>
    </source>
</evidence>
<evidence type="ECO:0000256" key="5">
    <source>
        <dbReference type="ARBA" id="ARBA00023157"/>
    </source>
</evidence>
<keyword evidence="3" id="KW-0732">Signal</keyword>
<dbReference type="GO" id="GO:0007596">
    <property type="term" value="P:blood coagulation"/>
    <property type="evidence" value="ECO:0007669"/>
    <property type="project" value="InterPro"/>
</dbReference>
<keyword evidence="9" id="KW-1185">Reference proteome</keyword>
<dbReference type="PROSITE" id="PS51406">
    <property type="entry name" value="FIBRINOGEN_C_2"/>
    <property type="match status" value="1"/>
</dbReference>
<dbReference type="NCBIfam" id="NF040941">
    <property type="entry name" value="GGGWT_bact"/>
    <property type="match status" value="1"/>
</dbReference>
<evidence type="ECO:0000256" key="2">
    <source>
        <dbReference type="ARBA" id="ARBA00022525"/>
    </source>
</evidence>
<dbReference type="InterPro" id="IPR036056">
    <property type="entry name" value="Fibrinogen-like_C"/>
</dbReference>
<dbReference type="InterPro" id="IPR002181">
    <property type="entry name" value="Fibrinogen_a/b/g_C_dom"/>
</dbReference>
<dbReference type="InterPro" id="IPR020837">
    <property type="entry name" value="Fibrinogen_CS"/>
</dbReference>
<dbReference type="Proteomes" id="UP000314294">
    <property type="component" value="Unassembled WGS sequence"/>
</dbReference>
<dbReference type="AlphaFoldDB" id="A0A4Z2JDY0"/>
<keyword evidence="5" id="KW-1015">Disulfide bond</keyword>
<reference evidence="8 9" key="1">
    <citation type="submission" date="2019-03" db="EMBL/GenBank/DDBJ databases">
        <title>First draft genome of Liparis tanakae, snailfish: a comprehensive survey of snailfish specific genes.</title>
        <authorList>
            <person name="Kim W."/>
            <person name="Song I."/>
            <person name="Jeong J.-H."/>
            <person name="Kim D."/>
            <person name="Kim S."/>
            <person name="Ryu S."/>
            <person name="Song J.Y."/>
            <person name="Lee S.K."/>
        </authorList>
    </citation>
    <scope>NUCLEOTIDE SEQUENCE [LARGE SCALE GENOMIC DNA]</scope>
    <source>
        <tissue evidence="8">Muscle</tissue>
    </source>
</reference>
<evidence type="ECO:0000256" key="6">
    <source>
        <dbReference type="ARBA" id="ARBA00023180"/>
    </source>
</evidence>
<evidence type="ECO:0000256" key="3">
    <source>
        <dbReference type="ARBA" id="ARBA00022729"/>
    </source>
</evidence>
<dbReference type="InterPro" id="IPR014716">
    <property type="entry name" value="Fibrinogen_a/b/g_C_1"/>
</dbReference>
<accession>A0A4Z2JDY0</accession>
<dbReference type="GO" id="GO:0005576">
    <property type="term" value="C:extracellular region"/>
    <property type="evidence" value="ECO:0007669"/>
    <property type="project" value="UniProtKB-SubCell"/>
</dbReference>
<evidence type="ECO:0000313" key="8">
    <source>
        <dbReference type="EMBL" id="TNN88044.1"/>
    </source>
</evidence>
<evidence type="ECO:0000259" key="7">
    <source>
        <dbReference type="PROSITE" id="PS51406"/>
    </source>
</evidence>
<dbReference type="InterPro" id="IPR037579">
    <property type="entry name" value="FIB_ANG-like"/>
</dbReference>
<organism evidence="8 9">
    <name type="scientific">Liparis tanakae</name>
    <name type="common">Tanaka's snailfish</name>
    <dbReference type="NCBI Taxonomy" id="230148"/>
    <lineage>
        <taxon>Eukaryota</taxon>
        <taxon>Metazoa</taxon>
        <taxon>Chordata</taxon>
        <taxon>Craniata</taxon>
        <taxon>Vertebrata</taxon>
        <taxon>Euteleostomi</taxon>
        <taxon>Actinopterygii</taxon>
        <taxon>Neopterygii</taxon>
        <taxon>Teleostei</taxon>
        <taxon>Neoteleostei</taxon>
        <taxon>Acanthomorphata</taxon>
        <taxon>Eupercaria</taxon>
        <taxon>Perciformes</taxon>
        <taxon>Cottioidei</taxon>
        <taxon>Cottales</taxon>
        <taxon>Liparidae</taxon>
        <taxon>Liparis</taxon>
    </lineage>
</organism>
<evidence type="ECO:0000313" key="9">
    <source>
        <dbReference type="Proteomes" id="UP000314294"/>
    </source>
</evidence>
<comment type="caution">
    <text evidence="8">The sequence shown here is derived from an EMBL/GenBank/DDBJ whole genome shotgun (WGS) entry which is preliminary data.</text>
</comment>
<keyword evidence="4" id="KW-0175">Coiled coil</keyword>